<keyword evidence="4" id="KW-1185">Reference proteome</keyword>
<dbReference type="GO" id="GO:0043041">
    <property type="term" value="P:amino acid activation for nonribosomal peptide biosynthetic process"/>
    <property type="evidence" value="ECO:0007669"/>
    <property type="project" value="TreeGrafter"/>
</dbReference>
<proteinExistence type="predicted"/>
<dbReference type="Pfam" id="PF00668">
    <property type="entry name" value="Condensation"/>
    <property type="match status" value="1"/>
</dbReference>
<dbReference type="GO" id="GO:0008610">
    <property type="term" value="P:lipid biosynthetic process"/>
    <property type="evidence" value="ECO:0007669"/>
    <property type="project" value="UniProtKB-ARBA"/>
</dbReference>
<evidence type="ECO:0000313" key="4">
    <source>
        <dbReference type="Proteomes" id="UP000198707"/>
    </source>
</evidence>
<dbReference type="GO" id="GO:0047527">
    <property type="term" value="F:2,3-dihydroxybenzoate-serine ligase activity"/>
    <property type="evidence" value="ECO:0007669"/>
    <property type="project" value="TreeGrafter"/>
</dbReference>
<dbReference type="Gene3D" id="3.30.559.10">
    <property type="entry name" value="Chloramphenicol acetyltransferase-like domain"/>
    <property type="match status" value="1"/>
</dbReference>
<feature type="compositionally biased region" description="Polar residues" evidence="1">
    <location>
        <begin position="227"/>
        <end position="236"/>
    </location>
</feature>
<evidence type="ECO:0000313" key="3">
    <source>
        <dbReference type="EMBL" id="SEJ38704.1"/>
    </source>
</evidence>
<dbReference type="SUPFAM" id="SSF52777">
    <property type="entry name" value="CoA-dependent acyltransferases"/>
    <property type="match status" value="2"/>
</dbReference>
<dbReference type="GO" id="GO:0009239">
    <property type="term" value="P:enterobactin biosynthetic process"/>
    <property type="evidence" value="ECO:0007669"/>
    <property type="project" value="TreeGrafter"/>
</dbReference>
<gene>
    <name evidence="3" type="ORF">SAMN05443287_104149</name>
</gene>
<feature type="region of interest" description="Disordered" evidence="1">
    <location>
        <begin position="213"/>
        <end position="246"/>
    </location>
</feature>
<dbReference type="Proteomes" id="UP000198707">
    <property type="component" value="Unassembled WGS sequence"/>
</dbReference>
<dbReference type="GO" id="GO:0009366">
    <property type="term" value="C:enterobactin synthetase complex"/>
    <property type="evidence" value="ECO:0007669"/>
    <property type="project" value="TreeGrafter"/>
</dbReference>
<dbReference type="PANTHER" id="PTHR45527:SF1">
    <property type="entry name" value="FATTY ACID SYNTHASE"/>
    <property type="match status" value="1"/>
</dbReference>
<dbReference type="STRING" id="1144548.SAMN05443287_104149"/>
<dbReference type="Gene3D" id="3.30.559.30">
    <property type="entry name" value="Nonribosomal peptide synthetase, condensation domain"/>
    <property type="match status" value="1"/>
</dbReference>
<accession>A0A1H6YFR3</accession>
<reference evidence="4" key="1">
    <citation type="submission" date="2016-10" db="EMBL/GenBank/DDBJ databases">
        <authorList>
            <person name="Varghese N."/>
            <person name="Submissions S."/>
        </authorList>
    </citation>
    <scope>NUCLEOTIDE SEQUENCE [LARGE SCALE GENOMIC DNA]</scope>
    <source>
        <strain evidence="4">CGMCC 4.7038</strain>
    </source>
</reference>
<protein>
    <submittedName>
        <fullName evidence="3">Condensation domain-containing protein</fullName>
    </submittedName>
</protein>
<dbReference type="AlphaFoldDB" id="A0A1H6YFR3"/>
<dbReference type="InterPro" id="IPR023213">
    <property type="entry name" value="CAT-like_dom_sf"/>
</dbReference>
<dbReference type="GO" id="GO:0005829">
    <property type="term" value="C:cytosol"/>
    <property type="evidence" value="ECO:0007669"/>
    <property type="project" value="TreeGrafter"/>
</dbReference>
<evidence type="ECO:0000256" key="1">
    <source>
        <dbReference type="SAM" id="MobiDB-lite"/>
    </source>
</evidence>
<evidence type="ECO:0000259" key="2">
    <source>
        <dbReference type="Pfam" id="PF00668"/>
    </source>
</evidence>
<dbReference type="InterPro" id="IPR001242">
    <property type="entry name" value="Condensation_dom"/>
</dbReference>
<dbReference type="PANTHER" id="PTHR45527">
    <property type="entry name" value="NONRIBOSOMAL PEPTIDE SYNTHETASE"/>
    <property type="match status" value="1"/>
</dbReference>
<sequence>MPMDRRYRPAMDIQHTPASVAQRLLWMIKHYRTDFGALSCPVLCRLTGEVDADALDAALAALTARHESLRTTFTGRGARLAQVVHPPAPAGTRRVDLSDQPNPAAAADQAVRAELRTAIDPTEWPSRTTLWRLAPREHILCLNLHHLVTDAWSTGILFRDLGTLYARATGALAQPPPTGWQYASFVRWQQELLDSDGLRRHREYWRRQLAGSQLPALGSPTGDPAGTDQSASAGRTSSEDAPATSDVAIDLDRETVARLRALARTQHTTLFSVLLAVFYQHLHRITGQDDLAVASMFANRSRPELRETVGLLANMVLLRARVGQATTFAELIGQAHAAAIGAFTYQDLPYQMLPLDVVQTGGRRADDVLFNVMAEVRHRTVAAGVGFELLVPPGLGSRFRFELAVAPVGPADLRAVFYHRTAAYPGAQASEFVSGYAELAARLAAEPSAPLRTGRPG</sequence>
<name>A0A1H6YFR3_9ACTN</name>
<feature type="domain" description="Condensation" evidence="2">
    <location>
        <begin position="14"/>
        <end position="451"/>
    </location>
</feature>
<dbReference type="GO" id="GO:0031177">
    <property type="term" value="F:phosphopantetheine binding"/>
    <property type="evidence" value="ECO:0007669"/>
    <property type="project" value="TreeGrafter"/>
</dbReference>
<dbReference type="EMBL" id="FNYV01000004">
    <property type="protein sequence ID" value="SEJ38704.1"/>
    <property type="molecule type" value="Genomic_DNA"/>
</dbReference>
<organism evidence="3 4">
    <name type="scientific">Micromonospora phaseoli</name>
    <dbReference type="NCBI Taxonomy" id="1144548"/>
    <lineage>
        <taxon>Bacteria</taxon>
        <taxon>Bacillati</taxon>
        <taxon>Actinomycetota</taxon>
        <taxon>Actinomycetes</taxon>
        <taxon>Micromonosporales</taxon>
        <taxon>Micromonosporaceae</taxon>
        <taxon>Micromonospora</taxon>
    </lineage>
</organism>